<comment type="caution">
    <text evidence="1">The sequence shown here is derived from an EMBL/GenBank/DDBJ whole genome shotgun (WGS) entry which is preliminary data.</text>
</comment>
<protein>
    <submittedName>
        <fullName evidence="1">Uncharacterized protein</fullName>
    </submittedName>
</protein>
<evidence type="ECO:0000313" key="1">
    <source>
        <dbReference type="EMBL" id="CAH1967029.1"/>
    </source>
</evidence>
<dbReference type="EMBL" id="CAKOFQ010006740">
    <property type="protein sequence ID" value="CAH1967029.1"/>
    <property type="molecule type" value="Genomic_DNA"/>
</dbReference>
<organism evidence="1 2">
    <name type="scientific">Acanthoscelides obtectus</name>
    <name type="common">Bean weevil</name>
    <name type="synonym">Bruchus obtectus</name>
    <dbReference type="NCBI Taxonomy" id="200917"/>
    <lineage>
        <taxon>Eukaryota</taxon>
        <taxon>Metazoa</taxon>
        <taxon>Ecdysozoa</taxon>
        <taxon>Arthropoda</taxon>
        <taxon>Hexapoda</taxon>
        <taxon>Insecta</taxon>
        <taxon>Pterygota</taxon>
        <taxon>Neoptera</taxon>
        <taxon>Endopterygota</taxon>
        <taxon>Coleoptera</taxon>
        <taxon>Polyphaga</taxon>
        <taxon>Cucujiformia</taxon>
        <taxon>Chrysomeloidea</taxon>
        <taxon>Chrysomelidae</taxon>
        <taxon>Bruchinae</taxon>
        <taxon>Bruchini</taxon>
        <taxon>Acanthoscelides</taxon>
    </lineage>
</organism>
<reference evidence="1" key="1">
    <citation type="submission" date="2022-03" db="EMBL/GenBank/DDBJ databases">
        <authorList>
            <person name="Sayadi A."/>
        </authorList>
    </citation>
    <scope>NUCLEOTIDE SEQUENCE</scope>
</reference>
<accession>A0A9P0K9Q3</accession>
<keyword evidence="2" id="KW-1185">Reference proteome</keyword>
<evidence type="ECO:0000313" key="2">
    <source>
        <dbReference type="Proteomes" id="UP001152888"/>
    </source>
</evidence>
<dbReference type="AlphaFoldDB" id="A0A9P0K9Q3"/>
<sequence>MEVSYPQQDAHFGLVSKVTSGLVCIYLTKYENSILQRIYCSKSCEQASEEKNMDMEKLFEKNYQLEQALRSKQVEIEHQKEMENQQMPHLLLNRMFWREKRSLKN</sequence>
<gene>
    <name evidence="1" type="ORF">ACAOBT_LOCUS7178</name>
</gene>
<name>A0A9P0K9Q3_ACAOB</name>
<dbReference type="Proteomes" id="UP001152888">
    <property type="component" value="Unassembled WGS sequence"/>
</dbReference>
<proteinExistence type="predicted"/>